<keyword evidence="3" id="KW-0614">Plasmid</keyword>
<dbReference type="GeneID" id="86868655"/>
<accession>A0A7M2XVR3</accession>
<dbReference type="RefSeq" id="WP_019290682.1">
    <property type="nucleotide sequence ID" value="NZ_CP022208.1"/>
</dbReference>
<evidence type="ECO:0000313" key="3">
    <source>
        <dbReference type="EMBL" id="QOW01835.1"/>
    </source>
</evidence>
<dbReference type="Proteomes" id="UP000593818">
    <property type="component" value="Plasmid pRh5Ap-243"/>
</dbReference>
<proteinExistence type="predicted"/>
<dbReference type="EMBL" id="CP063452">
    <property type="protein sequence ID" value="QOW01835.1"/>
    <property type="molecule type" value="Genomic_DNA"/>
</dbReference>
<organism evidence="3 4">
    <name type="scientific">Rhodococcus pyridinivorans</name>
    <dbReference type="NCBI Taxonomy" id="103816"/>
    <lineage>
        <taxon>Bacteria</taxon>
        <taxon>Bacillati</taxon>
        <taxon>Actinomycetota</taxon>
        <taxon>Actinomycetes</taxon>
        <taxon>Mycobacteriales</taxon>
        <taxon>Nocardiaceae</taxon>
        <taxon>Rhodococcus</taxon>
    </lineage>
</organism>
<geneLocation type="plasmid" evidence="3 4">
    <name>pRh5Ap-243</name>
</geneLocation>
<name>A0A7M2XVR3_9NOCA</name>
<evidence type="ECO:0000313" key="4">
    <source>
        <dbReference type="Proteomes" id="UP000593818"/>
    </source>
</evidence>
<feature type="signal peptide" evidence="2">
    <location>
        <begin position="1"/>
        <end position="26"/>
    </location>
</feature>
<feature type="chain" id="PRO_5032993806" evidence="2">
    <location>
        <begin position="27"/>
        <end position="65"/>
    </location>
</feature>
<reference evidence="3 4" key="1">
    <citation type="submission" date="2020-10" db="EMBL/GenBank/DDBJ databases">
        <title>Whole genome sequence of oil-degrading bacteria Rhodococcus pyridinivorans strain 5Ap.</title>
        <authorList>
            <person name="Akhremchuk A.E."/>
            <person name="Valentovich L.N."/>
            <person name="Charniauskaya M.I."/>
            <person name="Bukliarevich H.A."/>
            <person name="Titok M.A."/>
        </authorList>
    </citation>
    <scope>NUCLEOTIDE SEQUENCE [LARGE SCALE GENOMIC DNA]</scope>
    <source>
        <strain evidence="3 4">5Ap</strain>
        <plasmid evidence="3 4">pRh5Ap-243</plasmid>
    </source>
</reference>
<gene>
    <name evidence="3" type="ORF">INP59_25905</name>
</gene>
<evidence type="ECO:0000256" key="2">
    <source>
        <dbReference type="SAM" id="SignalP"/>
    </source>
</evidence>
<keyword evidence="2" id="KW-0732">Signal</keyword>
<feature type="region of interest" description="Disordered" evidence="1">
    <location>
        <begin position="29"/>
        <end position="65"/>
    </location>
</feature>
<dbReference type="AlphaFoldDB" id="A0A7M2XVR3"/>
<evidence type="ECO:0000256" key="1">
    <source>
        <dbReference type="SAM" id="MobiDB-lite"/>
    </source>
</evidence>
<protein>
    <submittedName>
        <fullName evidence="3">Uncharacterized protein</fullName>
    </submittedName>
</protein>
<keyword evidence="4" id="KW-1185">Reference proteome</keyword>
<sequence length="65" mass="6426">MKAPSKITGFLAALAAVFALSFGAGAVLGPDEPAPPATHGTEIHDVDTPPPTEVATAPMPSGHGH</sequence>